<sequence length="467" mass="51014">MTVGYDNVRTWDADALEALANTLRGKRDQIIGLQDELDNARKLPDWHGSAGENARNSLGDTRNKAEILTAELSAVEHALQTASDDVTALKSRVCNNDSLAASYEFSIAPDGTIIDNKPVDNSPPGSRYEAEERAEAQRHRATIRRQLEQETAAILTAANGIDATLARVLHLAQDAKIDDDGATTLAGAKTAGEIDAQVVKMEQSLRDAGLLTGPPASGHYRQWLENAVRRGVSVDTIKQMITDHHITPADFAILDRMEEIREDEDGDGTFKSYFLMPTDISGDDAAKAVRMTYIMNAGTDYGTEGETTDFAPTPYGSAELQRIIDRQRANDWSYNEDVAFVHGNGGRLVTTPNGMMMGLGGNLIQDQFSQRGGTTWGDTFMLNIDNPADPAQLLREVAASGHTWYDGDSGPQPGALDMDRLLHHEERHSQQWAREGYTGFLASYVWEQVTGGNETEEDAGLSDGGYH</sequence>
<dbReference type="EMBL" id="JAMTCO010000015">
    <property type="protein sequence ID" value="MCP2273046.1"/>
    <property type="molecule type" value="Genomic_DNA"/>
</dbReference>
<keyword evidence="1" id="KW-0175">Coiled coil</keyword>
<gene>
    <name evidence="3" type="ORF">LV75_005572</name>
</gene>
<evidence type="ECO:0000256" key="2">
    <source>
        <dbReference type="SAM" id="MobiDB-lite"/>
    </source>
</evidence>
<dbReference type="InterPro" id="IPR036689">
    <property type="entry name" value="ESAT-6-like_sf"/>
</dbReference>
<keyword evidence="4" id="KW-1185">Reference proteome</keyword>
<organism evidence="3 4">
    <name type="scientific">Actinokineospora diospyrosa</name>
    <dbReference type="NCBI Taxonomy" id="103728"/>
    <lineage>
        <taxon>Bacteria</taxon>
        <taxon>Bacillati</taxon>
        <taxon>Actinomycetota</taxon>
        <taxon>Actinomycetes</taxon>
        <taxon>Pseudonocardiales</taxon>
        <taxon>Pseudonocardiaceae</taxon>
        <taxon>Actinokineospora</taxon>
    </lineage>
</organism>
<dbReference type="SUPFAM" id="SSF140453">
    <property type="entry name" value="EsxAB dimer-like"/>
    <property type="match status" value="1"/>
</dbReference>
<evidence type="ECO:0000313" key="3">
    <source>
        <dbReference type="EMBL" id="MCP2273046.1"/>
    </source>
</evidence>
<proteinExistence type="predicted"/>
<protein>
    <recommendedName>
        <fullName evidence="5">WXG100 family type VII secretion target</fullName>
    </recommendedName>
</protein>
<feature type="coiled-coil region" evidence="1">
    <location>
        <begin position="16"/>
        <end position="43"/>
    </location>
</feature>
<evidence type="ECO:0000313" key="4">
    <source>
        <dbReference type="Proteomes" id="UP001205185"/>
    </source>
</evidence>
<dbReference type="Proteomes" id="UP001205185">
    <property type="component" value="Unassembled WGS sequence"/>
</dbReference>
<reference evidence="3 4" key="1">
    <citation type="submission" date="2022-06" db="EMBL/GenBank/DDBJ databases">
        <title>Genomic Encyclopedia of Archaeal and Bacterial Type Strains, Phase II (KMG-II): from individual species to whole genera.</title>
        <authorList>
            <person name="Goeker M."/>
        </authorList>
    </citation>
    <scope>NUCLEOTIDE SEQUENCE [LARGE SCALE GENOMIC DNA]</scope>
    <source>
        <strain evidence="3 4">DSM 44255</strain>
    </source>
</reference>
<accession>A0ABT1ILG6</accession>
<dbReference type="RefSeq" id="WP_253890069.1">
    <property type="nucleotide sequence ID" value="NZ_BAAAVB010000019.1"/>
</dbReference>
<evidence type="ECO:0000256" key="1">
    <source>
        <dbReference type="SAM" id="Coils"/>
    </source>
</evidence>
<name>A0ABT1ILG6_9PSEU</name>
<comment type="caution">
    <text evidence="3">The sequence shown here is derived from an EMBL/GenBank/DDBJ whole genome shotgun (WGS) entry which is preliminary data.</text>
</comment>
<feature type="region of interest" description="Disordered" evidence="2">
    <location>
        <begin position="112"/>
        <end position="136"/>
    </location>
</feature>
<evidence type="ECO:0008006" key="5">
    <source>
        <dbReference type="Google" id="ProtNLM"/>
    </source>
</evidence>